<feature type="region of interest" description="Disordered" evidence="1">
    <location>
        <begin position="103"/>
        <end position="127"/>
    </location>
</feature>
<dbReference type="EMBL" id="JAUEPO010000001">
    <property type="protein sequence ID" value="KAK3337620.1"/>
    <property type="molecule type" value="Genomic_DNA"/>
</dbReference>
<sequence>MANPGSSTGRSRAAEMAMPHGQDKPDILSVKLTSEKRSKQYRIGLYPIRWSYRIVHPDTNKGFFVELFDSAKIGKNVKALLWSSETWRFWIWKPILPDFGPRVNPHEQDVKPEDRSPDTFRGRETRKHLNRRDPDNLAVLPWPTRILAFIVRSADIRSAGDRTAMPLPVEYFLNIIKVEEVVEIIRETKKVEHGVPVTRQEIFYRVVPDAVNPGFGFGNETHGVFTINFQDMRPGLVGTISKNQIIRVTLQVQRVKPHSQAETYKFTRNEGSQTRVGLPKGMINVQSPVELLFRFNGSTNQVEFIEHRVPSFLEITPVSMPRPEKKTDDKKENDEQGQTQSAGGGSAKPPAASRPSSSIRPTSNIPPVSENQAEVADTQPLVTPAIEKGKQKAIEPANEAPPRPPHWSDRH</sequence>
<feature type="region of interest" description="Disordered" evidence="1">
    <location>
        <begin position="1"/>
        <end position="20"/>
    </location>
</feature>
<gene>
    <name evidence="2" type="ORF">B0T19DRAFT_438272</name>
</gene>
<evidence type="ECO:0000256" key="1">
    <source>
        <dbReference type="SAM" id="MobiDB-lite"/>
    </source>
</evidence>
<evidence type="ECO:0000313" key="2">
    <source>
        <dbReference type="EMBL" id="KAK3337620.1"/>
    </source>
</evidence>
<dbReference type="AlphaFoldDB" id="A0AAE0J6S9"/>
<feature type="compositionally biased region" description="Basic and acidic residues" evidence="1">
    <location>
        <begin position="104"/>
        <end position="123"/>
    </location>
</feature>
<feature type="compositionally biased region" description="Basic and acidic residues" evidence="1">
    <location>
        <begin position="322"/>
        <end position="334"/>
    </location>
</feature>
<proteinExistence type="predicted"/>
<keyword evidence="3" id="KW-1185">Reference proteome</keyword>
<organism evidence="2 3">
    <name type="scientific">Cercophora scortea</name>
    <dbReference type="NCBI Taxonomy" id="314031"/>
    <lineage>
        <taxon>Eukaryota</taxon>
        <taxon>Fungi</taxon>
        <taxon>Dikarya</taxon>
        <taxon>Ascomycota</taxon>
        <taxon>Pezizomycotina</taxon>
        <taxon>Sordariomycetes</taxon>
        <taxon>Sordariomycetidae</taxon>
        <taxon>Sordariales</taxon>
        <taxon>Lasiosphaeriaceae</taxon>
        <taxon>Cercophora</taxon>
    </lineage>
</organism>
<reference evidence="2" key="1">
    <citation type="journal article" date="2023" name="Mol. Phylogenet. Evol.">
        <title>Genome-scale phylogeny and comparative genomics of the fungal order Sordariales.</title>
        <authorList>
            <person name="Hensen N."/>
            <person name="Bonometti L."/>
            <person name="Westerberg I."/>
            <person name="Brannstrom I.O."/>
            <person name="Guillou S."/>
            <person name="Cros-Aarteil S."/>
            <person name="Calhoun S."/>
            <person name="Haridas S."/>
            <person name="Kuo A."/>
            <person name="Mondo S."/>
            <person name="Pangilinan J."/>
            <person name="Riley R."/>
            <person name="LaButti K."/>
            <person name="Andreopoulos B."/>
            <person name="Lipzen A."/>
            <person name="Chen C."/>
            <person name="Yan M."/>
            <person name="Daum C."/>
            <person name="Ng V."/>
            <person name="Clum A."/>
            <person name="Steindorff A."/>
            <person name="Ohm R.A."/>
            <person name="Martin F."/>
            <person name="Silar P."/>
            <person name="Natvig D.O."/>
            <person name="Lalanne C."/>
            <person name="Gautier V."/>
            <person name="Ament-Velasquez S.L."/>
            <person name="Kruys A."/>
            <person name="Hutchinson M.I."/>
            <person name="Powell A.J."/>
            <person name="Barry K."/>
            <person name="Miller A.N."/>
            <person name="Grigoriev I.V."/>
            <person name="Debuchy R."/>
            <person name="Gladieux P."/>
            <person name="Hiltunen Thoren M."/>
            <person name="Johannesson H."/>
        </authorList>
    </citation>
    <scope>NUCLEOTIDE SEQUENCE</scope>
    <source>
        <strain evidence="2">SMH4131-1</strain>
    </source>
</reference>
<feature type="compositionally biased region" description="Polar residues" evidence="1">
    <location>
        <begin position="1"/>
        <end position="10"/>
    </location>
</feature>
<comment type="caution">
    <text evidence="2">The sequence shown here is derived from an EMBL/GenBank/DDBJ whole genome shotgun (WGS) entry which is preliminary data.</text>
</comment>
<accession>A0AAE0J6S9</accession>
<reference evidence="2" key="2">
    <citation type="submission" date="2023-06" db="EMBL/GenBank/DDBJ databases">
        <authorList>
            <consortium name="Lawrence Berkeley National Laboratory"/>
            <person name="Haridas S."/>
            <person name="Hensen N."/>
            <person name="Bonometti L."/>
            <person name="Westerberg I."/>
            <person name="Brannstrom I.O."/>
            <person name="Guillou S."/>
            <person name="Cros-Aarteil S."/>
            <person name="Calhoun S."/>
            <person name="Kuo A."/>
            <person name="Mondo S."/>
            <person name="Pangilinan J."/>
            <person name="Riley R."/>
            <person name="Labutti K."/>
            <person name="Andreopoulos B."/>
            <person name="Lipzen A."/>
            <person name="Chen C."/>
            <person name="Yanf M."/>
            <person name="Daum C."/>
            <person name="Ng V."/>
            <person name="Clum A."/>
            <person name="Steindorff A."/>
            <person name="Ohm R."/>
            <person name="Martin F."/>
            <person name="Silar P."/>
            <person name="Natvig D."/>
            <person name="Lalanne C."/>
            <person name="Gautier V."/>
            <person name="Ament-Velasquez S.L."/>
            <person name="Kruys A."/>
            <person name="Hutchinson M.I."/>
            <person name="Powell A.J."/>
            <person name="Barry K."/>
            <person name="Miller A.N."/>
            <person name="Grigoriev I.V."/>
            <person name="Debuchy R."/>
            <person name="Gladieux P."/>
            <person name="Thoren M.H."/>
            <person name="Johannesson H."/>
        </authorList>
    </citation>
    <scope>NUCLEOTIDE SEQUENCE</scope>
    <source>
        <strain evidence="2">SMH4131-1</strain>
    </source>
</reference>
<dbReference type="Proteomes" id="UP001286456">
    <property type="component" value="Unassembled WGS sequence"/>
</dbReference>
<name>A0AAE0J6S9_9PEZI</name>
<protein>
    <submittedName>
        <fullName evidence="2">Uncharacterized protein</fullName>
    </submittedName>
</protein>
<feature type="region of interest" description="Disordered" evidence="1">
    <location>
        <begin position="315"/>
        <end position="411"/>
    </location>
</feature>
<evidence type="ECO:0000313" key="3">
    <source>
        <dbReference type="Proteomes" id="UP001286456"/>
    </source>
</evidence>
<feature type="compositionally biased region" description="Low complexity" evidence="1">
    <location>
        <begin position="336"/>
        <end position="367"/>
    </location>
</feature>